<keyword evidence="2 10" id="KW-1003">Cell membrane</keyword>
<evidence type="ECO:0000256" key="8">
    <source>
        <dbReference type="ARBA" id="ARBA00035585"/>
    </source>
</evidence>
<name>A0A5D8QA22_9THEO</name>
<keyword evidence="12" id="KW-1185">Reference proteome</keyword>
<feature type="binding site" evidence="10">
    <location>
        <position position="101"/>
    </location>
    <ligand>
        <name>Na(+)</name>
        <dbReference type="ChEBI" id="CHEBI:29101"/>
        <note>structural</note>
    </ligand>
</feature>
<dbReference type="AlphaFoldDB" id="A0A5D8QA22"/>
<dbReference type="InterPro" id="IPR003691">
    <property type="entry name" value="FluC"/>
</dbReference>
<keyword evidence="10" id="KW-0479">Metal-binding</keyword>
<dbReference type="GO" id="GO:0140114">
    <property type="term" value="P:cellular detoxification of fluoride"/>
    <property type="evidence" value="ECO:0007669"/>
    <property type="project" value="UniProtKB-UniRule"/>
</dbReference>
<accession>A0A5D8QA22</accession>
<comment type="caution">
    <text evidence="11">The sequence shown here is derived from an EMBL/GenBank/DDBJ whole genome shotgun (WGS) entry which is preliminary data.</text>
</comment>
<organism evidence="11 12">
    <name type="scientific">Calorimonas adulescens</name>
    <dbReference type="NCBI Taxonomy" id="2606906"/>
    <lineage>
        <taxon>Bacteria</taxon>
        <taxon>Bacillati</taxon>
        <taxon>Bacillota</taxon>
        <taxon>Clostridia</taxon>
        <taxon>Thermoanaerobacterales</taxon>
        <taxon>Thermoanaerobacteraceae</taxon>
        <taxon>Calorimonas</taxon>
    </lineage>
</organism>
<dbReference type="HAMAP" id="MF_00454">
    <property type="entry name" value="FluC"/>
    <property type="match status" value="1"/>
</dbReference>
<feature type="transmembrane region" description="Helical" evidence="10">
    <location>
        <begin position="24"/>
        <end position="44"/>
    </location>
</feature>
<evidence type="ECO:0000256" key="3">
    <source>
        <dbReference type="ARBA" id="ARBA00022692"/>
    </source>
</evidence>
<comment type="similarity">
    <text evidence="7 10">Belongs to the fluoride channel Fluc/FEX (TC 1.A.43) family.</text>
</comment>
<dbReference type="GO" id="GO:0005886">
    <property type="term" value="C:plasma membrane"/>
    <property type="evidence" value="ECO:0007669"/>
    <property type="project" value="UniProtKB-SubCell"/>
</dbReference>
<evidence type="ECO:0000313" key="12">
    <source>
        <dbReference type="Proteomes" id="UP000322976"/>
    </source>
</evidence>
<keyword evidence="5 10" id="KW-0472">Membrane</keyword>
<comment type="catalytic activity">
    <reaction evidence="8">
        <text>fluoride(in) = fluoride(out)</text>
        <dbReference type="Rhea" id="RHEA:76159"/>
        <dbReference type="ChEBI" id="CHEBI:17051"/>
    </reaction>
    <physiologicalReaction direction="left-to-right" evidence="8">
        <dbReference type="Rhea" id="RHEA:76160"/>
    </physiologicalReaction>
</comment>
<keyword evidence="4 10" id="KW-1133">Transmembrane helix</keyword>
<dbReference type="Pfam" id="PF02537">
    <property type="entry name" value="CRCB"/>
    <property type="match status" value="1"/>
</dbReference>
<feature type="transmembrane region" description="Helical" evidence="10">
    <location>
        <begin position="90"/>
        <end position="108"/>
    </location>
</feature>
<keyword evidence="10" id="KW-0915">Sodium</keyword>
<comment type="function">
    <text evidence="9 10">Fluoride-specific ion channel. Important for reducing fluoride concentration in the cell, thus reducing its toxicity.</text>
</comment>
<dbReference type="PANTHER" id="PTHR28259">
    <property type="entry name" value="FLUORIDE EXPORT PROTEIN 1-RELATED"/>
    <property type="match status" value="1"/>
</dbReference>
<sequence>MITPITARAIIGVYLFLSERGYDLGRVLLVGIGGFIGSILRYLISGWAETYFSSNIPMGTLLVNVSGCFLIGFIMEAATAVFPLSAELRIFLTTGFMGGFTTFSTLSYETAIMLSDGSNVLALINILLNIGLGITAVWLGRICAQILA</sequence>
<evidence type="ECO:0000256" key="5">
    <source>
        <dbReference type="ARBA" id="ARBA00023136"/>
    </source>
</evidence>
<dbReference type="NCBIfam" id="TIGR00494">
    <property type="entry name" value="crcB"/>
    <property type="match status" value="1"/>
</dbReference>
<keyword evidence="6 10" id="KW-0407">Ion channel</keyword>
<dbReference type="GO" id="GO:0062054">
    <property type="term" value="F:fluoride channel activity"/>
    <property type="evidence" value="ECO:0007669"/>
    <property type="project" value="UniProtKB-UniRule"/>
</dbReference>
<gene>
    <name evidence="10 11" type="primary">crcB</name>
    <name evidence="10" type="synonym">fluC</name>
    <name evidence="11" type="ORF">FWJ32_11280</name>
</gene>
<evidence type="ECO:0000256" key="2">
    <source>
        <dbReference type="ARBA" id="ARBA00022475"/>
    </source>
</evidence>
<evidence type="ECO:0000256" key="4">
    <source>
        <dbReference type="ARBA" id="ARBA00022989"/>
    </source>
</evidence>
<evidence type="ECO:0000256" key="6">
    <source>
        <dbReference type="ARBA" id="ARBA00023303"/>
    </source>
</evidence>
<proteinExistence type="inferred from homology"/>
<feature type="transmembrane region" description="Helical" evidence="10">
    <location>
        <begin position="56"/>
        <end position="78"/>
    </location>
</feature>
<comment type="activity regulation">
    <text evidence="10">Na(+) is not transported, but it plays an essential structural role and its presence is essential for fluoride channel function.</text>
</comment>
<keyword evidence="10" id="KW-0406">Ion transport</keyword>
<keyword evidence="10" id="KW-0813">Transport</keyword>
<dbReference type="GO" id="GO:0046872">
    <property type="term" value="F:metal ion binding"/>
    <property type="evidence" value="ECO:0007669"/>
    <property type="project" value="UniProtKB-KW"/>
</dbReference>
<dbReference type="Proteomes" id="UP000322976">
    <property type="component" value="Unassembled WGS sequence"/>
</dbReference>
<reference evidence="11 12" key="1">
    <citation type="submission" date="2019-08" db="EMBL/GenBank/DDBJ databases">
        <title>Calorimonas adulescens gen. nov., sp. nov., an anaerobic thermophilic bacterium from Sakhalin hot spring.</title>
        <authorList>
            <person name="Khomyakova M.A."/>
            <person name="Merkel A.Y."/>
            <person name="Novikov A."/>
            <person name="Bonch-Osmolovskaya E.A."/>
            <person name="Slobodkin A.I."/>
        </authorList>
    </citation>
    <scope>NUCLEOTIDE SEQUENCE [LARGE SCALE GENOMIC DNA]</scope>
    <source>
        <strain evidence="11 12">A05MB</strain>
    </source>
</reference>
<dbReference type="EMBL" id="VTPS01000020">
    <property type="protein sequence ID" value="TZE80969.1"/>
    <property type="molecule type" value="Genomic_DNA"/>
</dbReference>
<evidence type="ECO:0000256" key="7">
    <source>
        <dbReference type="ARBA" id="ARBA00035120"/>
    </source>
</evidence>
<feature type="binding site" evidence="10">
    <location>
        <position position="98"/>
    </location>
    <ligand>
        <name>Na(+)</name>
        <dbReference type="ChEBI" id="CHEBI:29101"/>
        <note>structural</note>
    </ligand>
</feature>
<evidence type="ECO:0000256" key="9">
    <source>
        <dbReference type="ARBA" id="ARBA00049940"/>
    </source>
</evidence>
<evidence type="ECO:0000313" key="11">
    <source>
        <dbReference type="EMBL" id="TZE80969.1"/>
    </source>
</evidence>
<evidence type="ECO:0000256" key="10">
    <source>
        <dbReference type="HAMAP-Rule" id="MF_00454"/>
    </source>
</evidence>
<feature type="transmembrane region" description="Helical" evidence="10">
    <location>
        <begin position="120"/>
        <end position="140"/>
    </location>
</feature>
<protein>
    <recommendedName>
        <fullName evidence="10">Fluoride-specific ion channel FluC</fullName>
    </recommendedName>
</protein>
<dbReference type="PANTHER" id="PTHR28259:SF1">
    <property type="entry name" value="FLUORIDE EXPORT PROTEIN 1-RELATED"/>
    <property type="match status" value="1"/>
</dbReference>
<comment type="subcellular location">
    <subcellularLocation>
        <location evidence="1 10">Cell membrane</location>
        <topology evidence="1 10">Multi-pass membrane protein</topology>
    </subcellularLocation>
</comment>
<evidence type="ECO:0000256" key="1">
    <source>
        <dbReference type="ARBA" id="ARBA00004651"/>
    </source>
</evidence>
<keyword evidence="3 10" id="KW-0812">Transmembrane</keyword>